<dbReference type="Proteomes" id="UP000515512">
    <property type="component" value="Chromosome"/>
</dbReference>
<gene>
    <name evidence="1" type="ORF">H0264_16275</name>
</gene>
<dbReference type="Gene3D" id="1.10.600.10">
    <property type="entry name" value="Farnesyl Diphosphate Synthase"/>
    <property type="match status" value="1"/>
</dbReference>
<dbReference type="GO" id="GO:0016765">
    <property type="term" value="F:transferase activity, transferring alkyl or aryl (other than methyl) groups"/>
    <property type="evidence" value="ECO:0007669"/>
    <property type="project" value="UniProtKB-ARBA"/>
</dbReference>
<dbReference type="InterPro" id="IPR008949">
    <property type="entry name" value="Isoprenoid_synthase_dom_sf"/>
</dbReference>
<dbReference type="AlphaFoldDB" id="A0A7D6ZH50"/>
<evidence type="ECO:0000313" key="1">
    <source>
        <dbReference type="EMBL" id="QLY33578.1"/>
    </source>
</evidence>
<dbReference type="KEGG" id="nhu:H0264_16275"/>
<sequence length="343" mass="38906">MSNHELDAAGIDDPDLRAAFRTSGRILRRQRRGEQHARYLFPAAKRPHLDACWGVLAHLTDIADGFEHSPAVRALRLDEWQVAFSCALDGVPDLTETSSSTTDQRADTALAEAFVHFLHTWKVPADSVPAFLAGQRRALWVEEFRTRAELDDYLTAVALPPALWLNALLETISPEADYLCSEAARAFRLIDFLWDIRADLDAGRLHLPEESLRQFGIDRERLHYEVGSGRASKAVRRLMRYEIDCARNHLDIGSAWPDTLHATSRTFAQTEVRRRYRMLEHLERAECEFFADPGMERKRLALNTIGAALVAVTKAQVINHRNGRGRMLSLTCLSEAVRERGKR</sequence>
<dbReference type="SUPFAM" id="SSF48576">
    <property type="entry name" value="Terpenoid synthases"/>
    <property type="match status" value="1"/>
</dbReference>
<dbReference type="Pfam" id="PF00494">
    <property type="entry name" value="SQS_PSY"/>
    <property type="match status" value="1"/>
</dbReference>
<proteinExistence type="predicted"/>
<evidence type="ECO:0000313" key="2">
    <source>
        <dbReference type="Proteomes" id="UP000515512"/>
    </source>
</evidence>
<dbReference type="PANTHER" id="PTHR31480">
    <property type="entry name" value="BIFUNCTIONAL LYCOPENE CYCLASE/PHYTOENE SYNTHASE"/>
    <property type="match status" value="1"/>
</dbReference>
<dbReference type="RefSeq" id="WP_181584742.1">
    <property type="nucleotide sequence ID" value="NZ_CP059399.1"/>
</dbReference>
<dbReference type="InterPro" id="IPR002060">
    <property type="entry name" value="Squ/phyt_synthse"/>
</dbReference>
<organism evidence="1 2">
    <name type="scientific">Nocardia huaxiensis</name>
    <dbReference type="NCBI Taxonomy" id="2755382"/>
    <lineage>
        <taxon>Bacteria</taxon>
        <taxon>Bacillati</taxon>
        <taxon>Actinomycetota</taxon>
        <taxon>Actinomycetes</taxon>
        <taxon>Mycobacteriales</taxon>
        <taxon>Nocardiaceae</taxon>
        <taxon>Nocardia</taxon>
    </lineage>
</organism>
<keyword evidence="2" id="KW-1185">Reference proteome</keyword>
<name>A0A7D6ZH50_9NOCA</name>
<accession>A0A7D6ZH50</accession>
<protein>
    <submittedName>
        <fullName evidence="1">Squalene/phytoene synthase family protein</fullName>
    </submittedName>
</protein>
<dbReference type="EMBL" id="CP059399">
    <property type="protein sequence ID" value="QLY33578.1"/>
    <property type="molecule type" value="Genomic_DNA"/>
</dbReference>
<reference evidence="1 2" key="1">
    <citation type="submission" date="2020-07" db="EMBL/GenBank/DDBJ databases">
        <authorList>
            <person name="Zhuang K."/>
            <person name="Ran Y."/>
        </authorList>
    </citation>
    <scope>NUCLEOTIDE SEQUENCE [LARGE SCALE GENOMIC DNA]</scope>
    <source>
        <strain evidence="1 2">WCH-YHL-001</strain>
    </source>
</reference>